<dbReference type="EMBL" id="CADIKH010000093">
    <property type="protein sequence ID" value="CAB3773967.1"/>
    <property type="molecule type" value="Genomic_DNA"/>
</dbReference>
<proteinExistence type="predicted"/>
<evidence type="ECO:0000313" key="2">
    <source>
        <dbReference type="Proteomes" id="UP000494363"/>
    </source>
</evidence>
<gene>
    <name evidence="1" type="ORF">LMG29542_07537</name>
</gene>
<dbReference type="Proteomes" id="UP000494363">
    <property type="component" value="Unassembled WGS sequence"/>
</dbReference>
<evidence type="ECO:0000313" key="1">
    <source>
        <dbReference type="EMBL" id="CAB3773967.1"/>
    </source>
</evidence>
<dbReference type="AlphaFoldDB" id="A0A6J5F905"/>
<sequence>MTLGLILREHQRGRRPRARVTIPVTDQKMQQGYFVGLVQLYHTLHPLPWHQEGARLAKFKQIYQVHLAFYRIENTDLYPVWIAVRNKVLNMRIGDLVFVVRTPAGKHHMKSDVEVILIEKIGNLLMAR</sequence>
<accession>A0A6J5F905</accession>
<keyword evidence="2" id="KW-1185">Reference proteome</keyword>
<organism evidence="1 2">
    <name type="scientific">Paraburkholderia humisilvae</name>
    <dbReference type="NCBI Taxonomy" id="627669"/>
    <lineage>
        <taxon>Bacteria</taxon>
        <taxon>Pseudomonadati</taxon>
        <taxon>Pseudomonadota</taxon>
        <taxon>Betaproteobacteria</taxon>
        <taxon>Burkholderiales</taxon>
        <taxon>Burkholderiaceae</taxon>
        <taxon>Paraburkholderia</taxon>
    </lineage>
</organism>
<reference evidence="1 2" key="1">
    <citation type="submission" date="2020-04" db="EMBL/GenBank/DDBJ databases">
        <authorList>
            <person name="De Canck E."/>
        </authorList>
    </citation>
    <scope>NUCLEOTIDE SEQUENCE [LARGE SCALE GENOMIC DNA]</scope>
    <source>
        <strain evidence="1 2">LMG 29542</strain>
    </source>
</reference>
<name>A0A6J5F905_9BURK</name>
<protein>
    <submittedName>
        <fullName evidence="1">Uncharacterized protein</fullName>
    </submittedName>
</protein>